<feature type="domain" description="C2H2-type" evidence="7">
    <location>
        <begin position="715"/>
        <end position="739"/>
    </location>
</feature>
<dbReference type="InterPro" id="IPR036236">
    <property type="entry name" value="Znf_C2H2_sf"/>
</dbReference>
<feature type="compositionally biased region" description="Polar residues" evidence="6">
    <location>
        <begin position="582"/>
        <end position="598"/>
    </location>
</feature>
<name>G0WAD5_NAUDC</name>
<proteinExistence type="predicted"/>
<evidence type="ECO:0000313" key="9">
    <source>
        <dbReference type="Proteomes" id="UP000000689"/>
    </source>
</evidence>
<feature type="compositionally biased region" description="Low complexity" evidence="6">
    <location>
        <begin position="599"/>
        <end position="624"/>
    </location>
</feature>
<evidence type="ECO:0000256" key="6">
    <source>
        <dbReference type="SAM" id="MobiDB-lite"/>
    </source>
</evidence>
<feature type="region of interest" description="Disordered" evidence="6">
    <location>
        <begin position="582"/>
        <end position="635"/>
    </location>
</feature>
<dbReference type="InterPro" id="IPR013087">
    <property type="entry name" value="Znf_C2H2_type"/>
</dbReference>
<dbReference type="PANTHER" id="PTHR23057">
    <property type="entry name" value="JUXTAPOSED WITH ANOTHER ZINC FINGER PROTEIN 1"/>
    <property type="match status" value="1"/>
</dbReference>
<keyword evidence="4" id="KW-0862">Zinc</keyword>
<dbReference type="eggNOG" id="KOG4124">
    <property type="taxonomic scope" value="Eukaryota"/>
</dbReference>
<evidence type="ECO:0000256" key="2">
    <source>
        <dbReference type="ARBA" id="ARBA00022737"/>
    </source>
</evidence>
<evidence type="ECO:0000256" key="3">
    <source>
        <dbReference type="ARBA" id="ARBA00022771"/>
    </source>
</evidence>
<evidence type="ECO:0000259" key="7">
    <source>
        <dbReference type="PROSITE" id="PS50157"/>
    </source>
</evidence>
<dbReference type="RefSeq" id="XP_003669989.1">
    <property type="nucleotide sequence ID" value="XM_003669941.1"/>
</dbReference>
<keyword evidence="9" id="KW-1185">Reference proteome</keyword>
<gene>
    <name evidence="8" type="primary">NDAI0D04320</name>
    <name evidence="8" type="ordered locus">NDAI_0D04320</name>
</gene>
<dbReference type="InterPro" id="IPR051580">
    <property type="entry name" value="ZnF-Chromatin_assoc"/>
</dbReference>
<dbReference type="SUPFAM" id="SSF57667">
    <property type="entry name" value="beta-beta-alpha zinc fingers"/>
    <property type="match status" value="1"/>
</dbReference>
<keyword evidence="2" id="KW-0677">Repeat</keyword>
<organism evidence="8 9">
    <name type="scientific">Naumovozyma dairenensis (strain ATCC 10597 / BCRC 20456 / CBS 421 / NBRC 0211 / NRRL Y-12639)</name>
    <name type="common">Saccharomyces dairenensis</name>
    <dbReference type="NCBI Taxonomy" id="1071378"/>
    <lineage>
        <taxon>Eukaryota</taxon>
        <taxon>Fungi</taxon>
        <taxon>Dikarya</taxon>
        <taxon>Ascomycota</taxon>
        <taxon>Saccharomycotina</taxon>
        <taxon>Saccharomycetes</taxon>
        <taxon>Saccharomycetales</taxon>
        <taxon>Saccharomycetaceae</taxon>
        <taxon>Naumovozyma</taxon>
    </lineage>
</organism>
<evidence type="ECO:0000313" key="8">
    <source>
        <dbReference type="EMBL" id="CCD24746.1"/>
    </source>
</evidence>
<keyword evidence="3 5" id="KW-0863">Zinc-finger</keyword>
<feature type="compositionally biased region" description="Low complexity" evidence="6">
    <location>
        <begin position="235"/>
        <end position="250"/>
    </location>
</feature>
<dbReference type="GeneID" id="11495046"/>
<dbReference type="GO" id="GO:0005634">
    <property type="term" value="C:nucleus"/>
    <property type="evidence" value="ECO:0007669"/>
    <property type="project" value="TreeGrafter"/>
</dbReference>
<dbReference type="GO" id="GO:0008270">
    <property type="term" value="F:zinc ion binding"/>
    <property type="evidence" value="ECO:0007669"/>
    <property type="project" value="UniProtKB-KW"/>
</dbReference>
<protein>
    <recommendedName>
        <fullName evidence="7">C2H2-type domain-containing protein</fullName>
    </recommendedName>
</protein>
<evidence type="ECO:0000256" key="5">
    <source>
        <dbReference type="PROSITE-ProRule" id="PRU00042"/>
    </source>
</evidence>
<feature type="compositionally biased region" description="Low complexity" evidence="6">
    <location>
        <begin position="305"/>
        <end position="352"/>
    </location>
</feature>
<feature type="region of interest" description="Disordered" evidence="6">
    <location>
        <begin position="230"/>
        <end position="352"/>
    </location>
</feature>
<feature type="compositionally biased region" description="Low complexity" evidence="6">
    <location>
        <begin position="72"/>
        <end position="94"/>
    </location>
</feature>
<feature type="compositionally biased region" description="Low complexity" evidence="6">
    <location>
        <begin position="490"/>
        <end position="506"/>
    </location>
</feature>
<reference evidence="8 9" key="1">
    <citation type="journal article" date="2011" name="Proc. Natl. Acad. Sci. U.S.A.">
        <title>Evolutionary erosion of yeast sex chromosomes by mating-type switching accidents.</title>
        <authorList>
            <person name="Gordon J.L."/>
            <person name="Armisen D."/>
            <person name="Proux-Wera E."/>
            <person name="Oheigeartaigh S.S."/>
            <person name="Byrne K.P."/>
            <person name="Wolfe K.H."/>
        </authorList>
    </citation>
    <scope>NUCLEOTIDE SEQUENCE [LARGE SCALE GENOMIC DNA]</scope>
    <source>
        <strain evidence="9">ATCC 10597 / BCRC 20456 / CBS 421 / NBRC 0211 / NRRL Y-12639</strain>
    </source>
</reference>
<accession>G0WAD5</accession>
<feature type="domain" description="C2H2-type" evidence="7">
    <location>
        <begin position="654"/>
        <end position="684"/>
    </location>
</feature>
<dbReference type="OrthoDB" id="3269380at2759"/>
<dbReference type="HOGENOM" id="CLU_013026_0_1_1"/>
<evidence type="ECO:0000256" key="4">
    <source>
        <dbReference type="ARBA" id="ARBA00022833"/>
    </source>
</evidence>
<dbReference type="AlphaFoldDB" id="G0WAD5"/>
<dbReference type="FunFam" id="3.30.160.60:FF:001987">
    <property type="entry name" value="Transcription factor SFP1"/>
    <property type="match status" value="1"/>
</dbReference>
<feature type="compositionally biased region" description="Low complexity" evidence="6">
    <location>
        <begin position="1"/>
        <end position="55"/>
    </location>
</feature>
<keyword evidence="1" id="KW-0479">Metal-binding</keyword>
<dbReference type="OMA" id="DHEEHKP"/>
<sequence>MSTSNLTTTTANSASVSSTGFGSNIPSISITNTSLSPSPSSPSSTITASNNNTTNMFPNHQDPHSLDPLAMSSNSISLNPSNNTINNNSSNNSNNHHHNGNNSAVDLAKLRRESIAHSQGMGGVTWGSLTIGSWLKDEVMFHATLKNPNSNPMISKSRNNSIFNTLRRPSINVNNINYYASFGNSHSPPVSHNAYMPDLEQEYCKDYSCCGLSLPSLHDLLRHYEDAHIESGNPTSNSISSNTTTATTTGKKTKKVQSQNKQNIHNSDNNNQTHIIQQTLDQNKNTIPMNQSTTTSNAKSKKSKLSSMDPSSSSSSSSSSTTNSNTHTNTSVPINNNNNNTKTNTNTNINGNLVDTVPTSDVFLQPTINSNNNNNTRLLTLLLLQQYHIILSTITHSITVVVVTIITITIKVIPLKKINNNLNISNNLLSNATNANNNNNNNNNNSDFSMRNDSIDISFMDGNLLTNDTSFSPTFMNIDHHMASSMNDPSQFLSQQSQQQSHRLSSTTTAGVMGPPTQHSINNVLSNLHNHTYNSNNNNNHNNNHNNNIQSNNMSLDATTAAVNLPQHGLINANILHSKNSTNTNTMTPQTFQLPSRQNNNTTTNNNNNTNINKNNNTSNNNNNPHINKHQQPGYIDDPARRLYVMDHEEHKPFKCPVIGCEKTYKNQNGLKYHKLHGHQNQKLQENPDGTFTILDPDSNEPFFDNQGNAKDKPYRCEVCGKRYKNLNGLKYHRGHSTH</sequence>
<dbReference type="KEGG" id="ndi:NDAI_0D04320"/>
<dbReference type="PANTHER" id="PTHR23057:SF0">
    <property type="entry name" value="JUXTAPOSED WITH ANOTHER ZINC FINGER PROTEIN 1"/>
    <property type="match status" value="1"/>
</dbReference>
<dbReference type="SMART" id="SM00355">
    <property type="entry name" value="ZnF_C2H2"/>
    <property type="match status" value="3"/>
</dbReference>
<feature type="compositionally biased region" description="Polar residues" evidence="6">
    <location>
        <begin position="256"/>
        <end position="291"/>
    </location>
</feature>
<dbReference type="Gene3D" id="3.30.160.60">
    <property type="entry name" value="Classic Zinc Finger"/>
    <property type="match status" value="1"/>
</dbReference>
<dbReference type="EMBL" id="HE580270">
    <property type="protein sequence ID" value="CCD24746.1"/>
    <property type="molecule type" value="Genomic_DNA"/>
</dbReference>
<dbReference type="PROSITE" id="PS00028">
    <property type="entry name" value="ZINC_FINGER_C2H2_1"/>
    <property type="match status" value="2"/>
</dbReference>
<feature type="region of interest" description="Disordered" evidence="6">
    <location>
        <begin position="1"/>
        <end position="102"/>
    </location>
</feature>
<dbReference type="STRING" id="1071378.G0WAD5"/>
<evidence type="ECO:0000256" key="1">
    <source>
        <dbReference type="ARBA" id="ARBA00022723"/>
    </source>
</evidence>
<feature type="region of interest" description="Disordered" evidence="6">
    <location>
        <begin position="482"/>
        <end position="514"/>
    </location>
</feature>
<dbReference type="Proteomes" id="UP000000689">
    <property type="component" value="Chromosome 4"/>
</dbReference>
<dbReference type="PROSITE" id="PS50157">
    <property type="entry name" value="ZINC_FINGER_C2H2_2"/>
    <property type="match status" value="2"/>
</dbReference>